<evidence type="ECO:0000256" key="1">
    <source>
        <dbReference type="SAM" id="Phobius"/>
    </source>
</evidence>
<reference evidence="2 3" key="1">
    <citation type="journal article" date="2018" name="G3 (Bethesda)">
        <title>Phylogenetic and Phylogenomic Definition of Rhizopus Species.</title>
        <authorList>
            <person name="Gryganskyi A.P."/>
            <person name="Golan J."/>
            <person name="Dolatabadi S."/>
            <person name="Mondo S."/>
            <person name="Robb S."/>
            <person name="Idnurm A."/>
            <person name="Muszewska A."/>
            <person name="Steczkiewicz K."/>
            <person name="Masonjones S."/>
            <person name="Liao H.L."/>
            <person name="Gajdeczka M.T."/>
            <person name="Anike F."/>
            <person name="Vuek A."/>
            <person name="Anishchenko I.M."/>
            <person name="Voigt K."/>
            <person name="de Hoog G.S."/>
            <person name="Smith M.E."/>
            <person name="Heitman J."/>
            <person name="Vilgalys R."/>
            <person name="Stajich J.E."/>
        </authorList>
    </citation>
    <scope>NUCLEOTIDE SEQUENCE [LARGE SCALE GENOMIC DNA]</scope>
    <source>
        <strain evidence="2 3">LSU 92-RS-03</strain>
    </source>
</reference>
<organism evidence="2 3">
    <name type="scientific">Rhizopus stolonifer</name>
    <name type="common">Rhizopus nigricans</name>
    <dbReference type="NCBI Taxonomy" id="4846"/>
    <lineage>
        <taxon>Eukaryota</taxon>
        <taxon>Fungi</taxon>
        <taxon>Fungi incertae sedis</taxon>
        <taxon>Mucoromycota</taxon>
        <taxon>Mucoromycotina</taxon>
        <taxon>Mucoromycetes</taxon>
        <taxon>Mucorales</taxon>
        <taxon>Mucorineae</taxon>
        <taxon>Rhizopodaceae</taxon>
        <taxon>Rhizopus</taxon>
    </lineage>
</organism>
<keyword evidence="1" id="KW-0812">Transmembrane</keyword>
<comment type="caution">
    <text evidence="2">The sequence shown here is derived from an EMBL/GenBank/DDBJ whole genome shotgun (WGS) entry which is preliminary data.</text>
</comment>
<dbReference type="Proteomes" id="UP000253551">
    <property type="component" value="Unassembled WGS sequence"/>
</dbReference>
<evidence type="ECO:0000313" key="3">
    <source>
        <dbReference type="Proteomes" id="UP000253551"/>
    </source>
</evidence>
<accession>A0A367KWA3</accession>
<sequence>MDWVYSAASNLYRLSKNKRPSRITIIALCLISYNGHHAYLYGYIPEFVPVSHLKNHLSSSLGVLSGLSSWYILRAMYGVVFFKQKSFVDPFFIPNGDCLLCCQTEPAEQLIIHCPHDEERVESAQRIEKRAHETLEDIADNVFSSIADSSKRVRVFGEILRSQKNSIDDCNNIELNNISGSSTSSNTSTQHTNNHIINEVTKTYKEITGLKILYLDDDGVKTMMDQKLLQSLKLRTTLESQSLSSAATSLLVRLNQANIDFPMYRNIIKQFQLEENEAFNFFNHADLNFIKTIGNHFLNLNQSPCNPLLLPTRERTAAIHTTIALLNNLFLTANDKINFCW</sequence>
<dbReference type="OrthoDB" id="2230841at2759"/>
<feature type="transmembrane region" description="Helical" evidence="1">
    <location>
        <begin position="56"/>
        <end position="73"/>
    </location>
</feature>
<dbReference type="AlphaFoldDB" id="A0A367KWA3"/>
<dbReference type="EMBL" id="PJQM01000154">
    <property type="protein sequence ID" value="RCI06437.1"/>
    <property type="molecule type" value="Genomic_DNA"/>
</dbReference>
<proteinExistence type="predicted"/>
<keyword evidence="3" id="KW-1185">Reference proteome</keyword>
<evidence type="ECO:0000313" key="2">
    <source>
        <dbReference type="EMBL" id="RCI06437.1"/>
    </source>
</evidence>
<keyword evidence="1" id="KW-1133">Transmembrane helix</keyword>
<name>A0A367KWA3_RHIST</name>
<keyword evidence="1" id="KW-0472">Membrane</keyword>
<protein>
    <submittedName>
        <fullName evidence="2">Uncharacterized protein</fullName>
    </submittedName>
</protein>
<feature type="transmembrane region" description="Helical" evidence="1">
    <location>
        <begin position="23"/>
        <end position="44"/>
    </location>
</feature>
<gene>
    <name evidence="2" type="ORF">CU098_013388</name>
</gene>